<name>A0A317F4W6_9SPHI</name>
<reference evidence="2" key="1">
    <citation type="submission" date="2018-05" db="EMBL/GenBank/DDBJ databases">
        <title>Pedobacter paludis sp. nov., isolated from wetland soil.</title>
        <authorList>
            <person name="Zhang Y."/>
        </authorList>
    </citation>
    <scope>NUCLEOTIDE SEQUENCE [LARGE SCALE GENOMIC DNA]</scope>
    <source>
        <strain evidence="2">R-8</strain>
    </source>
</reference>
<proteinExistence type="predicted"/>
<comment type="caution">
    <text evidence="1">The sequence shown here is derived from an EMBL/GenBank/DDBJ whole genome shotgun (WGS) entry which is preliminary data.</text>
</comment>
<evidence type="ECO:0000313" key="1">
    <source>
        <dbReference type="EMBL" id="PWS33363.1"/>
    </source>
</evidence>
<dbReference type="Proteomes" id="UP000245391">
    <property type="component" value="Unassembled WGS sequence"/>
</dbReference>
<dbReference type="RefSeq" id="WP_109927950.1">
    <property type="nucleotide sequence ID" value="NZ_QGNY01000001.1"/>
</dbReference>
<dbReference type="AlphaFoldDB" id="A0A317F4W6"/>
<accession>A0A317F4W6</accession>
<dbReference type="EMBL" id="QGNY01000001">
    <property type="protein sequence ID" value="PWS33363.1"/>
    <property type="molecule type" value="Genomic_DNA"/>
</dbReference>
<protein>
    <submittedName>
        <fullName evidence="1">Uncharacterized protein</fullName>
    </submittedName>
</protein>
<organism evidence="1 2">
    <name type="scientific">Pedobacter paludis</name>
    <dbReference type="NCBI Taxonomy" id="2203212"/>
    <lineage>
        <taxon>Bacteria</taxon>
        <taxon>Pseudomonadati</taxon>
        <taxon>Bacteroidota</taxon>
        <taxon>Sphingobacteriia</taxon>
        <taxon>Sphingobacteriales</taxon>
        <taxon>Sphingobacteriaceae</taxon>
        <taxon>Pedobacter</taxon>
    </lineage>
</organism>
<gene>
    <name evidence="1" type="ORF">DF947_01685</name>
</gene>
<sequence>MSNDAIFMSSIDTLTVIIERSLERKQYSNAEKYIKDFFETVYTCFKKGKYDFQSAEESVGGIFYRLSIRDDYYGFLESKIFELMNGLIASEHWPAYTVVRRYYLYLLEALIKDRNAKGVKNLLRPFQNFGNRLIANAKNLNTVDYTWFEQTAFRPFEYLYPLEEVDAQTAQTILHDYVYLLRDLIDYQRVGTFRILMTHLRELHPLINVGRSSLRSILLDPDLGDVFFYREDLLGKNIYRFDEIKTTFQEIDDLIPGYMPMGLVGRIDFALLDSYKKNLIKQGIFAAMVYSFFKKDYAFISIYLELAEEHHSRWERATRGPLFLPEEAGIIIGLKAQILSFGIFHVRYRGFSLYFDQLVAYFLMIAYRQQRQQAVIDKLNVVSKYSFVETLREIRRTVDPVIFSALKYTEQLNEKEFNEIMDAYLTLVP</sequence>
<keyword evidence="2" id="KW-1185">Reference proteome</keyword>
<evidence type="ECO:0000313" key="2">
    <source>
        <dbReference type="Proteomes" id="UP000245391"/>
    </source>
</evidence>